<dbReference type="RefSeq" id="XP_009012226.1">
    <property type="nucleotide sequence ID" value="XM_009013978.1"/>
</dbReference>
<dbReference type="EMBL" id="AMQM01010827">
    <property type="status" value="NOT_ANNOTATED_CDS"/>
    <property type="molecule type" value="Genomic_DNA"/>
</dbReference>
<dbReference type="KEGG" id="hro:HELRODRAFT_184572"/>
<dbReference type="CTD" id="20209680"/>
<organism evidence="3 4">
    <name type="scientific">Helobdella robusta</name>
    <name type="common">Californian leech</name>
    <dbReference type="NCBI Taxonomy" id="6412"/>
    <lineage>
        <taxon>Eukaryota</taxon>
        <taxon>Metazoa</taxon>
        <taxon>Spiralia</taxon>
        <taxon>Lophotrochozoa</taxon>
        <taxon>Annelida</taxon>
        <taxon>Clitellata</taxon>
        <taxon>Hirudinea</taxon>
        <taxon>Rhynchobdellida</taxon>
        <taxon>Glossiphoniidae</taxon>
        <taxon>Helobdella</taxon>
    </lineage>
</organism>
<dbReference type="eggNOG" id="ENOG502QV3V">
    <property type="taxonomic scope" value="Eukaryota"/>
</dbReference>
<sequence length="259" mass="30584">MSTIPVFHKLQDISDDESSSDEDQETEKEWPVVDDETSQLFSQQELNDLVRDLSLSKASAELHQEYLQFFSEVQALVYCTDIAQLLHHLGVPQYKPEDWRLFIDSSKRSLKCVLLHNGNQFASVPLAHSTKLKEKYEAVKYVLEMIRYDQHKWVICVDLKMARNYAELVNNMVTAFKKLGCNMSIKLHYLFSHMDRFHENLGSMSDEQGERFHQEMKEMETKYQGRWNAVMMADYCWTLKRDIPDAEHYRVSNKRKFQP</sequence>
<keyword evidence="4" id="KW-1185">Reference proteome</keyword>
<proteinExistence type="predicted"/>
<dbReference type="EMBL" id="KB095935">
    <property type="protein sequence ID" value="ESO09676.1"/>
    <property type="molecule type" value="Genomic_DNA"/>
</dbReference>
<dbReference type="InParanoid" id="T1FLI1"/>
<dbReference type="PANTHER" id="PTHR46114">
    <property type="entry name" value="APPLE DOMAIN-CONTAINING PROTEIN"/>
    <property type="match status" value="1"/>
</dbReference>
<protein>
    <submittedName>
        <fullName evidence="2 3">Uncharacterized protein</fullName>
    </submittedName>
</protein>
<accession>T1FLI1</accession>
<dbReference type="EnsemblMetazoa" id="HelroT184572">
    <property type="protein sequence ID" value="HelroP184572"/>
    <property type="gene ID" value="HelroG184572"/>
</dbReference>
<gene>
    <name evidence="3" type="primary">20209680</name>
    <name evidence="2" type="ORF">HELRODRAFT_184572</name>
</gene>
<dbReference type="Proteomes" id="UP000015101">
    <property type="component" value="Unassembled WGS sequence"/>
</dbReference>
<dbReference type="PANTHER" id="PTHR46114:SF1">
    <property type="entry name" value="ZAD DOMAIN-CONTAINING PROTEIN"/>
    <property type="match status" value="1"/>
</dbReference>
<name>T1FLI1_HELRO</name>
<reference evidence="2 4" key="2">
    <citation type="journal article" date="2013" name="Nature">
        <title>Insights into bilaterian evolution from three spiralian genomes.</title>
        <authorList>
            <person name="Simakov O."/>
            <person name="Marletaz F."/>
            <person name="Cho S.J."/>
            <person name="Edsinger-Gonzales E."/>
            <person name="Havlak P."/>
            <person name="Hellsten U."/>
            <person name="Kuo D.H."/>
            <person name="Larsson T."/>
            <person name="Lv J."/>
            <person name="Arendt D."/>
            <person name="Savage R."/>
            <person name="Osoegawa K."/>
            <person name="de Jong P."/>
            <person name="Grimwood J."/>
            <person name="Chapman J.A."/>
            <person name="Shapiro H."/>
            <person name="Aerts A."/>
            <person name="Otillar R.P."/>
            <person name="Terry A.Y."/>
            <person name="Boore J.L."/>
            <person name="Grigoriev I.V."/>
            <person name="Lindberg D.R."/>
            <person name="Seaver E.C."/>
            <person name="Weisblat D.A."/>
            <person name="Putnam N.H."/>
            <person name="Rokhsar D.S."/>
        </authorList>
    </citation>
    <scope>NUCLEOTIDE SEQUENCE</scope>
</reference>
<reference evidence="4" key="1">
    <citation type="submission" date="2012-12" db="EMBL/GenBank/DDBJ databases">
        <authorList>
            <person name="Hellsten U."/>
            <person name="Grimwood J."/>
            <person name="Chapman J.A."/>
            <person name="Shapiro H."/>
            <person name="Aerts A."/>
            <person name="Otillar R.P."/>
            <person name="Terry A.Y."/>
            <person name="Boore J.L."/>
            <person name="Simakov O."/>
            <person name="Marletaz F."/>
            <person name="Cho S.-J."/>
            <person name="Edsinger-Gonzales E."/>
            <person name="Havlak P."/>
            <person name="Kuo D.-H."/>
            <person name="Larsson T."/>
            <person name="Lv J."/>
            <person name="Arendt D."/>
            <person name="Savage R."/>
            <person name="Osoegawa K."/>
            <person name="de Jong P."/>
            <person name="Lindberg D.R."/>
            <person name="Seaver E.C."/>
            <person name="Weisblat D.A."/>
            <person name="Putnam N.H."/>
            <person name="Grigoriev I.V."/>
            <person name="Rokhsar D.S."/>
        </authorList>
    </citation>
    <scope>NUCLEOTIDE SEQUENCE</scope>
</reference>
<dbReference type="GeneID" id="20209680"/>
<evidence type="ECO:0000313" key="3">
    <source>
        <dbReference type="EnsemblMetazoa" id="HelroP184572"/>
    </source>
</evidence>
<dbReference type="EMBL" id="AMQM01010828">
    <property type="status" value="NOT_ANNOTATED_CDS"/>
    <property type="molecule type" value="Genomic_DNA"/>
</dbReference>
<dbReference type="OrthoDB" id="8063408at2759"/>
<evidence type="ECO:0000313" key="4">
    <source>
        <dbReference type="Proteomes" id="UP000015101"/>
    </source>
</evidence>
<reference evidence="3" key="3">
    <citation type="submission" date="2015-06" db="UniProtKB">
        <authorList>
            <consortium name="EnsemblMetazoa"/>
        </authorList>
    </citation>
    <scope>IDENTIFICATION</scope>
</reference>
<feature type="compositionally biased region" description="Acidic residues" evidence="1">
    <location>
        <begin position="13"/>
        <end position="34"/>
    </location>
</feature>
<dbReference type="AlphaFoldDB" id="T1FLI1"/>
<evidence type="ECO:0000313" key="2">
    <source>
        <dbReference type="EMBL" id="ESO09676.1"/>
    </source>
</evidence>
<feature type="region of interest" description="Disordered" evidence="1">
    <location>
        <begin position="1"/>
        <end position="34"/>
    </location>
</feature>
<dbReference type="HOGENOM" id="CLU_027602_1_0_1"/>
<evidence type="ECO:0000256" key="1">
    <source>
        <dbReference type="SAM" id="MobiDB-lite"/>
    </source>
</evidence>
<dbReference type="OMA" id="NIMYVER"/>